<keyword evidence="3" id="KW-0677">Repeat</keyword>
<dbReference type="RefSeq" id="XP_033833596.1">
    <property type="nucleotide sequence ID" value="XM_033977705.2"/>
</dbReference>
<keyword evidence="5" id="KW-0449">Lipoprotein</keyword>
<dbReference type="SMART" id="SM00054">
    <property type="entry name" value="EFh"/>
    <property type="match status" value="2"/>
</dbReference>
<keyword evidence="4" id="KW-0106">Calcium</keyword>
<dbReference type="GO" id="GO:0005509">
    <property type="term" value="F:calcium ion binding"/>
    <property type="evidence" value="ECO:0007669"/>
    <property type="project" value="InterPro"/>
</dbReference>
<dbReference type="InterPro" id="IPR011992">
    <property type="entry name" value="EF-hand-dom_pair"/>
</dbReference>
<dbReference type="AlphaFoldDB" id="A0A3B4A9D2"/>
<dbReference type="PRINTS" id="PR00450">
    <property type="entry name" value="RECOVERIN"/>
</dbReference>
<dbReference type="CDD" id="cd00051">
    <property type="entry name" value="EFh"/>
    <property type="match status" value="2"/>
</dbReference>
<keyword evidence="2" id="KW-0479">Metal-binding</keyword>
<dbReference type="GO" id="GO:0001750">
    <property type="term" value="C:photoreceptor outer segment"/>
    <property type="evidence" value="ECO:0007669"/>
    <property type="project" value="UniProtKB-ARBA"/>
</dbReference>
<dbReference type="Proteomes" id="UP000261520">
    <property type="component" value="Unplaced"/>
</dbReference>
<dbReference type="FunFam" id="1.10.238.10:FF:000052">
    <property type="entry name" value="Guanylate cyclase activator 1A"/>
    <property type="match status" value="1"/>
</dbReference>
<dbReference type="GeneID" id="117380854"/>
<dbReference type="InterPro" id="IPR002048">
    <property type="entry name" value="EF_hand_dom"/>
</dbReference>
<organism evidence="7 8">
    <name type="scientific">Periophthalmus magnuspinnatus</name>
    <dbReference type="NCBI Taxonomy" id="409849"/>
    <lineage>
        <taxon>Eukaryota</taxon>
        <taxon>Metazoa</taxon>
        <taxon>Chordata</taxon>
        <taxon>Craniata</taxon>
        <taxon>Vertebrata</taxon>
        <taxon>Euteleostomi</taxon>
        <taxon>Actinopterygii</taxon>
        <taxon>Neopterygii</taxon>
        <taxon>Teleostei</taxon>
        <taxon>Neoteleostei</taxon>
        <taxon>Acanthomorphata</taxon>
        <taxon>Gobiaria</taxon>
        <taxon>Gobiiformes</taxon>
        <taxon>Gobioidei</taxon>
        <taxon>Gobiidae</taxon>
        <taxon>Oxudercinae</taxon>
        <taxon>Periophthalmus</taxon>
    </lineage>
</organism>
<proteinExistence type="predicted"/>
<dbReference type="InterPro" id="IPR028846">
    <property type="entry name" value="Recoverin"/>
</dbReference>
<evidence type="ECO:0000256" key="1">
    <source>
        <dbReference type="ARBA" id="ARBA00022707"/>
    </source>
</evidence>
<evidence type="ECO:0000313" key="7">
    <source>
        <dbReference type="Ensembl" id="ENSPMGP00000013239.1"/>
    </source>
</evidence>
<sequence>MGSHSSSLDDILEEDMHHWYTKFMRESPSGLITLFELKSMLEMTGMSEEASGYVDQVFFTFDMDGDGYIDFVEYIAAISLLLKGEINQKLKWYFKLFDQDGNGKIDRDEMETIFKAIQDITRIYDIPPEEIVNLIYERIDVHGEGELTLEEFISGAREHPDIMDMLSKMMDLTHVLEIILKGQKRKAVN</sequence>
<evidence type="ECO:0000256" key="2">
    <source>
        <dbReference type="ARBA" id="ARBA00022723"/>
    </source>
</evidence>
<dbReference type="SUPFAM" id="SSF47473">
    <property type="entry name" value="EF-hand"/>
    <property type="match status" value="1"/>
</dbReference>
<accession>A0A3B4A9D2</accession>
<dbReference type="PANTHER" id="PTHR23055">
    <property type="entry name" value="CALCIUM BINDING PROTEINS"/>
    <property type="match status" value="1"/>
</dbReference>
<protein>
    <recommendedName>
        <fullName evidence="6">EF-hand domain-containing protein</fullName>
    </recommendedName>
</protein>
<name>A0A3B4A9D2_9GOBI</name>
<evidence type="ECO:0000313" key="8">
    <source>
        <dbReference type="Proteomes" id="UP000261520"/>
    </source>
</evidence>
<feature type="domain" description="EF-hand" evidence="6">
    <location>
        <begin position="49"/>
        <end position="84"/>
    </location>
</feature>
<feature type="domain" description="EF-hand" evidence="6">
    <location>
        <begin position="85"/>
        <end position="120"/>
    </location>
</feature>
<reference evidence="7" key="1">
    <citation type="submission" date="2025-08" db="UniProtKB">
        <authorList>
            <consortium name="Ensembl"/>
        </authorList>
    </citation>
    <scope>IDENTIFICATION</scope>
</reference>
<evidence type="ECO:0000256" key="3">
    <source>
        <dbReference type="ARBA" id="ARBA00022737"/>
    </source>
</evidence>
<evidence type="ECO:0000256" key="5">
    <source>
        <dbReference type="ARBA" id="ARBA00023288"/>
    </source>
</evidence>
<keyword evidence="1" id="KW-0519">Myristate</keyword>
<dbReference type="Gene3D" id="1.10.238.10">
    <property type="entry name" value="EF-hand"/>
    <property type="match status" value="2"/>
</dbReference>
<evidence type="ECO:0000259" key="6">
    <source>
        <dbReference type="PROSITE" id="PS50222"/>
    </source>
</evidence>
<dbReference type="Pfam" id="PF13499">
    <property type="entry name" value="EF-hand_7"/>
    <property type="match status" value="1"/>
</dbReference>
<dbReference type="OrthoDB" id="191686at2759"/>
<evidence type="ECO:0000256" key="4">
    <source>
        <dbReference type="ARBA" id="ARBA00022837"/>
    </source>
</evidence>
<dbReference type="Ensembl" id="ENSPMGT00000014131.1">
    <property type="protein sequence ID" value="ENSPMGP00000013239.1"/>
    <property type="gene ID" value="ENSPMGG00000010912.1"/>
</dbReference>
<keyword evidence="8" id="KW-1185">Reference proteome</keyword>
<dbReference type="Pfam" id="PF13833">
    <property type="entry name" value="EF-hand_8"/>
    <property type="match status" value="1"/>
</dbReference>
<dbReference type="InterPro" id="IPR018247">
    <property type="entry name" value="EF_Hand_1_Ca_BS"/>
</dbReference>
<reference evidence="7" key="2">
    <citation type="submission" date="2025-09" db="UniProtKB">
        <authorList>
            <consortium name="Ensembl"/>
        </authorList>
    </citation>
    <scope>IDENTIFICATION</scope>
</reference>
<dbReference type="PANTHER" id="PTHR23055:SF80">
    <property type="entry name" value="GUANYLYL CYCLASE-ACTIVATING PROTEIN 3"/>
    <property type="match status" value="1"/>
</dbReference>
<dbReference type="PROSITE" id="PS50222">
    <property type="entry name" value="EF_HAND_2"/>
    <property type="match status" value="2"/>
</dbReference>
<dbReference type="PROSITE" id="PS00018">
    <property type="entry name" value="EF_HAND_1"/>
    <property type="match status" value="2"/>
</dbReference>
<dbReference type="STRING" id="409849.ENSPMGP00000013239"/>
<dbReference type="GO" id="GO:0008048">
    <property type="term" value="F:calcium sensitive guanylate cyclase activator activity"/>
    <property type="evidence" value="ECO:0007669"/>
    <property type="project" value="TreeGrafter"/>
</dbReference>